<accession>A0A5Q5CLL6</accession>
<evidence type="ECO:0000256" key="1">
    <source>
        <dbReference type="SAM" id="MobiDB-lite"/>
    </source>
</evidence>
<dbReference type="CDD" id="cd00158">
    <property type="entry name" value="RHOD"/>
    <property type="match status" value="1"/>
</dbReference>
<dbReference type="Pfam" id="PF00581">
    <property type="entry name" value="Rhodanese"/>
    <property type="match status" value="1"/>
</dbReference>
<dbReference type="Gene3D" id="3.40.250.10">
    <property type="entry name" value="Rhodanese-like domain"/>
    <property type="match status" value="1"/>
</dbReference>
<dbReference type="KEGG" id="mjl:Mjls_4501"/>
<evidence type="ECO:0000313" key="3">
    <source>
        <dbReference type="EMBL" id="ABO00271.1"/>
    </source>
</evidence>
<evidence type="ECO:0000259" key="2">
    <source>
        <dbReference type="PROSITE" id="PS50206"/>
    </source>
</evidence>
<protein>
    <recommendedName>
        <fullName evidence="2">Rhodanese domain-containing protein</fullName>
    </recommendedName>
</protein>
<sequence length="184" mass="19568">MTAARPNRFCPEPTGSTRRVLSRARPSAMIEVMSLLLSPRVHVATAVVAMLTLVGCGSAAEPLNSSAVAPPAAQTESAALEARSVGPQQFAEVIAAPERVTINVHVPYEGDIAGTDLTIAFDQIEAQINRLPTVRSTPLAVYCRTGRMSLIAARTLTGLGYQDVVELAGGMQAWQQSGRTLVWR</sequence>
<gene>
    <name evidence="3" type="ordered locus">Mjls_4501</name>
</gene>
<proteinExistence type="predicted"/>
<dbReference type="InterPro" id="IPR050229">
    <property type="entry name" value="GlpE_sulfurtransferase"/>
</dbReference>
<organism evidence="3">
    <name type="scientific">Mycobacterium sp. (strain JLS)</name>
    <dbReference type="NCBI Taxonomy" id="164757"/>
    <lineage>
        <taxon>Bacteria</taxon>
        <taxon>Bacillati</taxon>
        <taxon>Actinomycetota</taxon>
        <taxon>Actinomycetes</taxon>
        <taxon>Mycobacteriales</taxon>
        <taxon>Mycobacteriaceae</taxon>
        <taxon>Mycobacterium</taxon>
    </lineage>
</organism>
<dbReference type="PANTHER" id="PTHR43031:SF16">
    <property type="entry name" value="OXIDOREDUCTASE"/>
    <property type="match status" value="1"/>
</dbReference>
<dbReference type="AlphaFoldDB" id="A0A5Q5CLL6"/>
<feature type="domain" description="Rhodanese" evidence="2">
    <location>
        <begin position="122"/>
        <end position="183"/>
    </location>
</feature>
<dbReference type="PROSITE" id="PS50206">
    <property type="entry name" value="RHODANESE_3"/>
    <property type="match status" value="1"/>
</dbReference>
<reference evidence="3" key="1">
    <citation type="submission" date="2007-02" db="EMBL/GenBank/DDBJ databases">
        <title>Complete sequence of Mycobacterium sp. JLS.</title>
        <authorList>
            <consortium name="US DOE Joint Genome Institute"/>
            <person name="Copeland A."/>
            <person name="Lucas S."/>
            <person name="Lapidus A."/>
            <person name="Barry K."/>
            <person name="Detter J.C."/>
            <person name="Glavina del Rio T."/>
            <person name="Hammon N."/>
            <person name="Israni S."/>
            <person name="Dalin E."/>
            <person name="Tice H."/>
            <person name="Pitluck S."/>
            <person name="Chain P."/>
            <person name="Malfatti S."/>
            <person name="Shin M."/>
            <person name="Vergez L."/>
            <person name="Schmutz J."/>
            <person name="Larimer F."/>
            <person name="Land M."/>
            <person name="Hauser L."/>
            <person name="Kyrpides N."/>
            <person name="Mikhailova N."/>
            <person name="Miller C.D."/>
            <person name="Anderson A.J."/>
            <person name="Sims R.C."/>
            <person name="Richardson P."/>
        </authorList>
    </citation>
    <scope>NUCLEOTIDE SEQUENCE [LARGE SCALE GENOMIC DNA]</scope>
    <source>
        <strain evidence="3">JLS</strain>
    </source>
</reference>
<dbReference type="InterPro" id="IPR001763">
    <property type="entry name" value="Rhodanese-like_dom"/>
</dbReference>
<feature type="region of interest" description="Disordered" evidence="1">
    <location>
        <begin position="1"/>
        <end position="21"/>
    </location>
</feature>
<dbReference type="EMBL" id="CP000580">
    <property type="protein sequence ID" value="ABO00271.1"/>
    <property type="molecule type" value="Genomic_DNA"/>
</dbReference>
<dbReference type="SUPFAM" id="SSF52821">
    <property type="entry name" value="Rhodanese/Cell cycle control phosphatase"/>
    <property type="match status" value="1"/>
</dbReference>
<dbReference type="PANTHER" id="PTHR43031">
    <property type="entry name" value="FAD-DEPENDENT OXIDOREDUCTASE"/>
    <property type="match status" value="1"/>
</dbReference>
<dbReference type="InterPro" id="IPR036873">
    <property type="entry name" value="Rhodanese-like_dom_sf"/>
</dbReference>
<name>A0A5Q5CLL6_MYCSJ</name>